<dbReference type="Pfam" id="PF16472">
    <property type="entry name" value="DUF5050"/>
    <property type="match status" value="1"/>
</dbReference>
<accession>A0A9J6QT21</accession>
<keyword evidence="4" id="KW-1185">Reference proteome</keyword>
<dbReference type="RefSeq" id="WP_253020457.1">
    <property type="nucleotide sequence ID" value="NZ_JAOSHN010000001.1"/>
</dbReference>
<dbReference type="EMBL" id="JAOSHN010000005">
    <property type="protein sequence ID" value="MCU7379394.1"/>
    <property type="molecule type" value="Genomic_DNA"/>
</dbReference>
<feature type="domain" description="Prolow-density lipoprotein receptor-related protein 1-like beta-propeller" evidence="1">
    <location>
        <begin position="104"/>
        <end position="209"/>
    </location>
</feature>
<evidence type="ECO:0000313" key="3">
    <source>
        <dbReference type="EMBL" id="MCU7379394.1"/>
    </source>
</evidence>
<comment type="caution">
    <text evidence="3">The sequence shown here is derived from an EMBL/GenBank/DDBJ whole genome shotgun (WGS) entry which is preliminary data.</text>
</comment>
<evidence type="ECO:0000259" key="1">
    <source>
        <dbReference type="Pfam" id="PF16472"/>
    </source>
</evidence>
<evidence type="ECO:0000313" key="4">
    <source>
        <dbReference type="Proteomes" id="UP001065549"/>
    </source>
</evidence>
<reference evidence="3" key="1">
    <citation type="submission" date="2022-09" db="EMBL/GenBank/DDBJ databases">
        <title>Culturomic study of gut microbiota in children with autism spectrum disorder.</title>
        <authorList>
            <person name="Efimov B.A."/>
            <person name="Chaplin A.V."/>
            <person name="Sokolova S.R."/>
            <person name="Pikina A.P."/>
            <person name="Korzhanova M."/>
            <person name="Belova V."/>
            <person name="Korostin D."/>
        </authorList>
    </citation>
    <scope>NUCLEOTIDE SEQUENCE</scope>
    <source>
        <strain evidence="3">ASD5510</strain>
    </source>
</reference>
<gene>
    <name evidence="2" type="ORF">OBO34_00585</name>
    <name evidence="3" type="ORF">OBO34_13680</name>
</gene>
<dbReference type="InterPro" id="IPR032485">
    <property type="entry name" value="LRP1-like_beta_prop"/>
</dbReference>
<protein>
    <submittedName>
        <fullName evidence="3">DUF5050 domain-containing protein</fullName>
    </submittedName>
</protein>
<organism evidence="3 4">
    <name type="scientific">Hominibacterium faecale</name>
    <dbReference type="NCBI Taxonomy" id="2839743"/>
    <lineage>
        <taxon>Bacteria</taxon>
        <taxon>Bacillati</taxon>
        <taxon>Bacillota</taxon>
        <taxon>Clostridia</taxon>
        <taxon>Peptostreptococcales</taxon>
        <taxon>Anaerovoracaceae</taxon>
        <taxon>Hominibacterium</taxon>
    </lineage>
</organism>
<proteinExistence type="predicted"/>
<evidence type="ECO:0000313" key="2">
    <source>
        <dbReference type="EMBL" id="MCU7376845.1"/>
    </source>
</evidence>
<dbReference type="AlphaFoldDB" id="A0A9J6QT21"/>
<name>A0A9J6QT21_9FIRM</name>
<dbReference type="EMBL" id="JAOSHN010000001">
    <property type="protein sequence ID" value="MCU7376845.1"/>
    <property type="molecule type" value="Genomic_DNA"/>
</dbReference>
<dbReference type="SUPFAM" id="SSF82171">
    <property type="entry name" value="DPP6 N-terminal domain-like"/>
    <property type="match status" value="1"/>
</dbReference>
<dbReference type="Proteomes" id="UP001065549">
    <property type="component" value="Unassembled WGS sequence"/>
</dbReference>
<sequence>MKNQLEKNRKKRRAILGAAAAIILLNVVVSFAKSTMPLHIDFGEVNQSVDTYCASQGNYIAVCQENGLRQFPFVLGGRLSLLSLETGKFYTIKNDRSFLGGFVYPVLQGDAIYYFDGWDGSPQFLYVSDLKKKTKETLILEDVEDYAISGEQMFYTNGDDTVLLYSQNLKTGQRKALIQANGLAMPGYLHIEDENLYCCDSGNGVLYIMPLSMGQIKEYHIIDTPEDWIGAVKTLNNEELLIATGKSGIFKYNITSGEKSTVVELGDLSSAWGYRERYNFHLVKDNLYYHDKTYTLYKLNMKTSQKERLINWSQVENVREYINDTTNLAMDYFYCPDYIAVEVEYYDSEKDVYDHRVVSFDYDGKQVLNKRI</sequence>